<keyword evidence="2" id="KW-1185">Reference proteome</keyword>
<accession>A0ACC0DJ31</accession>
<sequence>MAHYTELQLKTFQLSSMHFNSVLGVDSVAFISNTPSKYSPDQLCRLIQEHQIWLVSPGLCRIQIIVDQRRLPIPLKEAQISFIQHLADVICKCPLWDTLGLTIKLEDIQHQPLYGGAPNLLFIVEHPNKSSALLSPPHIPTARFSSIECFFCFNPDGPLTLHTDPEQPASNNEDDSATDAHPSDIRKQWEDITHLAQVALYVLVGTKKRYDGIRVSLLDTRPSLLELAPAIWNAHYLKTVTAHAAKFPIVSTILAASSRYQSPSLREKVAKLLHDHDILDSSSPVSTEVELGVYRNTAEWKLWDLIQTTLKPTIHTNKAKKAAHPQPNELSLELLQPASDKMEASYNFKDGVPDTALENIGIDGTSCHDFDPDWVELAWGLQLASYFPSWEKAYDTLTSEELEWEFNDALMDVKDVPAFRRALVGYNPEAALSEEQWNTILSN</sequence>
<reference evidence="1 2" key="1">
    <citation type="journal article" date="2022" name="New Phytol.">
        <title>Ecological generalism drives hyperdiversity of secondary metabolite gene clusters in xylarialean endophytes.</title>
        <authorList>
            <person name="Franco M.E.E."/>
            <person name="Wisecaver J.H."/>
            <person name="Arnold A.E."/>
            <person name="Ju Y.M."/>
            <person name="Slot J.C."/>
            <person name="Ahrendt S."/>
            <person name="Moore L.P."/>
            <person name="Eastman K.E."/>
            <person name="Scott K."/>
            <person name="Konkel Z."/>
            <person name="Mondo S.J."/>
            <person name="Kuo A."/>
            <person name="Hayes R.D."/>
            <person name="Haridas S."/>
            <person name="Andreopoulos B."/>
            <person name="Riley R."/>
            <person name="LaButti K."/>
            <person name="Pangilinan J."/>
            <person name="Lipzen A."/>
            <person name="Amirebrahimi M."/>
            <person name="Yan J."/>
            <person name="Adam C."/>
            <person name="Keymanesh K."/>
            <person name="Ng V."/>
            <person name="Louie K."/>
            <person name="Northen T."/>
            <person name="Drula E."/>
            <person name="Henrissat B."/>
            <person name="Hsieh H.M."/>
            <person name="Youens-Clark K."/>
            <person name="Lutzoni F."/>
            <person name="Miadlikowska J."/>
            <person name="Eastwood D.C."/>
            <person name="Hamelin R.C."/>
            <person name="Grigoriev I.V."/>
            <person name="U'Ren J.M."/>
        </authorList>
    </citation>
    <scope>NUCLEOTIDE SEQUENCE [LARGE SCALE GENOMIC DNA]</scope>
    <source>
        <strain evidence="1 2">ER1909</strain>
    </source>
</reference>
<proteinExistence type="predicted"/>
<gene>
    <name evidence="1" type="ORF">F4821DRAFT_277941</name>
</gene>
<evidence type="ECO:0000313" key="2">
    <source>
        <dbReference type="Proteomes" id="UP001497680"/>
    </source>
</evidence>
<evidence type="ECO:0000313" key="1">
    <source>
        <dbReference type="EMBL" id="KAI6092851.1"/>
    </source>
</evidence>
<organism evidence="1 2">
    <name type="scientific">Hypoxylon rubiginosum</name>
    <dbReference type="NCBI Taxonomy" id="110542"/>
    <lineage>
        <taxon>Eukaryota</taxon>
        <taxon>Fungi</taxon>
        <taxon>Dikarya</taxon>
        <taxon>Ascomycota</taxon>
        <taxon>Pezizomycotina</taxon>
        <taxon>Sordariomycetes</taxon>
        <taxon>Xylariomycetidae</taxon>
        <taxon>Xylariales</taxon>
        <taxon>Hypoxylaceae</taxon>
        <taxon>Hypoxylon</taxon>
    </lineage>
</organism>
<dbReference type="EMBL" id="MU394282">
    <property type="protein sequence ID" value="KAI6092851.1"/>
    <property type="molecule type" value="Genomic_DNA"/>
</dbReference>
<name>A0ACC0DJ31_9PEZI</name>
<comment type="caution">
    <text evidence="1">The sequence shown here is derived from an EMBL/GenBank/DDBJ whole genome shotgun (WGS) entry which is preliminary data.</text>
</comment>
<dbReference type="Proteomes" id="UP001497680">
    <property type="component" value="Unassembled WGS sequence"/>
</dbReference>
<protein>
    <submittedName>
        <fullName evidence="1">Uncharacterized protein</fullName>
    </submittedName>
</protein>